<dbReference type="InterPro" id="IPR023170">
    <property type="entry name" value="HhH_base_excis_C"/>
</dbReference>
<keyword evidence="10 12" id="KW-0456">Lyase</keyword>
<dbReference type="HAMAP" id="MF_00942">
    <property type="entry name" value="Nth"/>
    <property type="match status" value="1"/>
</dbReference>
<feature type="binding site" evidence="12">
    <location>
        <position position="201"/>
    </location>
    <ligand>
        <name>[4Fe-4S] cluster</name>
        <dbReference type="ChEBI" id="CHEBI:49883"/>
    </ligand>
</feature>
<evidence type="ECO:0000256" key="12">
    <source>
        <dbReference type="HAMAP-Rule" id="MF_00942"/>
    </source>
</evidence>
<comment type="function">
    <text evidence="12">DNA repair enzyme that has both DNA N-glycosylase activity and AP-lyase activity. The DNA N-glycosylase activity releases various damaged pyrimidines from DNA by cleaving the N-glycosidic bond, leaving an AP (apurinic/apyrimidinic) site. The AP-lyase activity cleaves the phosphodiester bond 3' to the AP site by a beta-elimination, leaving a 3'-terminal unsaturated sugar and a product with a terminal 5'-phosphate.</text>
</comment>
<keyword evidence="9 12" id="KW-0234">DNA repair</keyword>
<dbReference type="GO" id="GO:0046872">
    <property type="term" value="F:metal ion binding"/>
    <property type="evidence" value="ECO:0007669"/>
    <property type="project" value="UniProtKB-KW"/>
</dbReference>
<dbReference type="FunFam" id="1.10.1670.10:FF:000001">
    <property type="entry name" value="Endonuclease III"/>
    <property type="match status" value="1"/>
</dbReference>
<dbReference type="InterPro" id="IPR003651">
    <property type="entry name" value="Endonuclease3_FeS-loop_motif"/>
</dbReference>
<dbReference type="GO" id="GO:0051539">
    <property type="term" value="F:4 iron, 4 sulfur cluster binding"/>
    <property type="evidence" value="ECO:0007669"/>
    <property type="project" value="UniProtKB-UniRule"/>
</dbReference>
<evidence type="ECO:0000256" key="11">
    <source>
        <dbReference type="ARBA" id="ARBA00023295"/>
    </source>
</evidence>
<dbReference type="EC" id="4.2.99.18" evidence="12"/>
<evidence type="ECO:0000256" key="1">
    <source>
        <dbReference type="ARBA" id="ARBA00008343"/>
    </source>
</evidence>
<keyword evidence="2 12" id="KW-0004">4Fe-4S</keyword>
<name>A0A101FFL6_9THEO</name>
<dbReference type="SMART" id="SM00478">
    <property type="entry name" value="ENDO3c"/>
    <property type="match status" value="1"/>
</dbReference>
<evidence type="ECO:0000256" key="5">
    <source>
        <dbReference type="ARBA" id="ARBA00022801"/>
    </source>
</evidence>
<keyword evidence="8 12" id="KW-0238">DNA-binding</keyword>
<dbReference type="PIRSF" id="PIRSF001435">
    <property type="entry name" value="Nth"/>
    <property type="match status" value="1"/>
</dbReference>
<dbReference type="InterPro" id="IPR005759">
    <property type="entry name" value="Nth"/>
</dbReference>
<sequence>MASDEEKRGKRLAAEVLKRLSREHPDAGPRLHFSNPYQALVATILSAQTTDEQVNRVTPLFFKRYPDVTALARASADEVADVIKSTGLYRSKAAHLVAAAQKIAAEHGGEVPSDLQPLLELPGVGRKTANVVLANAFGKPGLGVDTHVHRVANRIGLCSEKHPEGTEKRLKELIPERDWGRAHHLLIFHGRRFCRARKPECPSCVLRDICRSSPKAPKAK</sequence>
<comment type="catalytic activity">
    <reaction evidence="12">
        <text>2'-deoxyribonucleotide-(2'-deoxyribose 5'-phosphate)-2'-deoxyribonucleotide-DNA = a 3'-end 2'-deoxyribonucleotide-(2,3-dehydro-2,3-deoxyribose 5'-phosphate)-DNA + a 5'-end 5'-phospho-2'-deoxyribonucleoside-DNA + H(+)</text>
        <dbReference type="Rhea" id="RHEA:66592"/>
        <dbReference type="Rhea" id="RHEA-COMP:13180"/>
        <dbReference type="Rhea" id="RHEA-COMP:16897"/>
        <dbReference type="Rhea" id="RHEA-COMP:17067"/>
        <dbReference type="ChEBI" id="CHEBI:15378"/>
        <dbReference type="ChEBI" id="CHEBI:136412"/>
        <dbReference type="ChEBI" id="CHEBI:157695"/>
        <dbReference type="ChEBI" id="CHEBI:167181"/>
        <dbReference type="EC" id="4.2.99.18"/>
    </reaction>
</comment>
<dbReference type="FunFam" id="1.10.340.30:FF:000001">
    <property type="entry name" value="Endonuclease III"/>
    <property type="match status" value="1"/>
</dbReference>
<dbReference type="EMBL" id="LGFO01000160">
    <property type="protein sequence ID" value="KUK36120.1"/>
    <property type="molecule type" value="Genomic_DNA"/>
</dbReference>
<dbReference type="AlphaFoldDB" id="A0A101FFL6"/>
<dbReference type="InterPro" id="IPR003265">
    <property type="entry name" value="HhH-GPD_domain"/>
</dbReference>
<comment type="caution">
    <text evidence="14">The sequence shown here is derived from an EMBL/GenBank/DDBJ whole genome shotgun (WGS) entry which is preliminary data.</text>
</comment>
<reference evidence="15" key="1">
    <citation type="journal article" date="2015" name="MBio">
        <title>Genome-Resolved Metagenomic Analysis Reveals Roles for Candidate Phyla and Other Microbial Community Members in Biogeochemical Transformations in Oil Reservoirs.</title>
        <authorList>
            <person name="Hu P."/>
            <person name="Tom L."/>
            <person name="Singh A."/>
            <person name="Thomas B.C."/>
            <person name="Baker B.J."/>
            <person name="Piceno Y.M."/>
            <person name="Andersen G.L."/>
            <person name="Banfield J.F."/>
        </authorList>
    </citation>
    <scope>NUCLEOTIDE SEQUENCE [LARGE SCALE GENOMIC DNA]</scope>
</reference>
<feature type="domain" description="HhH-GPD" evidence="13">
    <location>
        <begin position="45"/>
        <end position="192"/>
    </location>
</feature>
<keyword evidence="5 12" id="KW-0378">Hydrolase</keyword>
<comment type="cofactor">
    <cofactor evidence="12">
        <name>[4Fe-4S] cluster</name>
        <dbReference type="ChEBI" id="CHEBI:49883"/>
    </cofactor>
    <text evidence="12">Binds 1 [4Fe-4S] cluster.</text>
</comment>
<evidence type="ECO:0000256" key="3">
    <source>
        <dbReference type="ARBA" id="ARBA00022723"/>
    </source>
</evidence>
<protein>
    <recommendedName>
        <fullName evidence="12">Endonuclease III</fullName>
        <ecNumber evidence="12">4.2.99.18</ecNumber>
    </recommendedName>
    <alternativeName>
        <fullName evidence="12">DNA-(apurinic or apyrimidinic site) lyase</fullName>
    </alternativeName>
</protein>
<proteinExistence type="inferred from homology"/>
<dbReference type="SMART" id="SM00525">
    <property type="entry name" value="FES"/>
    <property type="match status" value="1"/>
</dbReference>
<keyword evidence="11 12" id="KW-0326">Glycosidase</keyword>
<keyword evidence="7 12" id="KW-0411">Iron-sulfur</keyword>
<evidence type="ECO:0000256" key="7">
    <source>
        <dbReference type="ARBA" id="ARBA00023014"/>
    </source>
</evidence>
<evidence type="ECO:0000256" key="10">
    <source>
        <dbReference type="ARBA" id="ARBA00023239"/>
    </source>
</evidence>
<gene>
    <name evidence="12" type="primary">nth</name>
    <name evidence="14" type="ORF">XD66_1171</name>
</gene>
<dbReference type="Proteomes" id="UP000053326">
    <property type="component" value="Unassembled WGS sequence"/>
</dbReference>
<dbReference type="PROSITE" id="PS01155">
    <property type="entry name" value="ENDONUCLEASE_III_2"/>
    <property type="match status" value="1"/>
</dbReference>
<dbReference type="GO" id="GO:0006285">
    <property type="term" value="P:base-excision repair, AP site formation"/>
    <property type="evidence" value="ECO:0007669"/>
    <property type="project" value="TreeGrafter"/>
</dbReference>
<accession>A0A101FFL6</accession>
<dbReference type="GO" id="GO:0019104">
    <property type="term" value="F:DNA N-glycosylase activity"/>
    <property type="evidence" value="ECO:0007669"/>
    <property type="project" value="UniProtKB-UniRule"/>
</dbReference>
<dbReference type="Pfam" id="PF00730">
    <property type="entry name" value="HhH-GPD"/>
    <property type="match status" value="1"/>
</dbReference>
<keyword evidence="3 12" id="KW-0479">Metal-binding</keyword>
<dbReference type="PANTHER" id="PTHR10359:SF18">
    <property type="entry name" value="ENDONUCLEASE III"/>
    <property type="match status" value="1"/>
</dbReference>
<dbReference type="GO" id="GO:0003677">
    <property type="term" value="F:DNA binding"/>
    <property type="evidence" value="ECO:0007669"/>
    <property type="project" value="UniProtKB-UniRule"/>
</dbReference>
<evidence type="ECO:0000256" key="6">
    <source>
        <dbReference type="ARBA" id="ARBA00023004"/>
    </source>
</evidence>
<evidence type="ECO:0000256" key="9">
    <source>
        <dbReference type="ARBA" id="ARBA00023204"/>
    </source>
</evidence>
<feature type="binding site" evidence="12">
    <location>
        <position position="210"/>
    </location>
    <ligand>
        <name>[4Fe-4S] cluster</name>
        <dbReference type="ChEBI" id="CHEBI:49883"/>
    </ligand>
</feature>
<dbReference type="Gene3D" id="1.10.340.30">
    <property type="entry name" value="Hypothetical protein, domain 2"/>
    <property type="match status" value="1"/>
</dbReference>
<evidence type="ECO:0000256" key="8">
    <source>
        <dbReference type="ARBA" id="ARBA00023125"/>
    </source>
</evidence>
<feature type="binding site" evidence="12">
    <location>
        <position position="194"/>
    </location>
    <ligand>
        <name>[4Fe-4S] cluster</name>
        <dbReference type="ChEBI" id="CHEBI:49883"/>
    </ligand>
</feature>
<dbReference type="InterPro" id="IPR004036">
    <property type="entry name" value="Endonuclease-III-like_CS2"/>
</dbReference>
<keyword evidence="6 12" id="KW-0408">Iron</keyword>
<dbReference type="Gene3D" id="1.10.1670.10">
    <property type="entry name" value="Helix-hairpin-Helix base-excision DNA repair enzymes (C-terminal)"/>
    <property type="match status" value="1"/>
</dbReference>
<dbReference type="SUPFAM" id="SSF48150">
    <property type="entry name" value="DNA-glycosylase"/>
    <property type="match status" value="1"/>
</dbReference>
<dbReference type="PANTHER" id="PTHR10359">
    <property type="entry name" value="A/G-SPECIFIC ADENINE GLYCOSYLASE/ENDONUCLEASE III"/>
    <property type="match status" value="1"/>
</dbReference>
<dbReference type="GO" id="GO:0140078">
    <property type="term" value="F:class I DNA-(apurinic or apyrimidinic site) endonuclease activity"/>
    <property type="evidence" value="ECO:0007669"/>
    <property type="project" value="UniProtKB-EC"/>
</dbReference>
<feature type="binding site" evidence="12">
    <location>
        <position position="204"/>
    </location>
    <ligand>
        <name>[4Fe-4S] cluster</name>
        <dbReference type="ChEBI" id="CHEBI:49883"/>
    </ligand>
</feature>
<evidence type="ECO:0000313" key="15">
    <source>
        <dbReference type="Proteomes" id="UP000053326"/>
    </source>
</evidence>
<keyword evidence="4 12" id="KW-0227">DNA damage</keyword>
<organism evidence="14 15">
    <name type="scientific">Thermacetogenium phaeum</name>
    <dbReference type="NCBI Taxonomy" id="85874"/>
    <lineage>
        <taxon>Bacteria</taxon>
        <taxon>Bacillati</taxon>
        <taxon>Bacillota</taxon>
        <taxon>Clostridia</taxon>
        <taxon>Thermoanaerobacterales</taxon>
        <taxon>Thermoanaerobacteraceae</taxon>
        <taxon>Thermacetogenium</taxon>
    </lineage>
</organism>
<dbReference type="PATRIC" id="fig|85874.4.peg.593"/>
<dbReference type="CDD" id="cd00056">
    <property type="entry name" value="ENDO3c"/>
    <property type="match status" value="1"/>
</dbReference>
<dbReference type="NCBIfam" id="TIGR01083">
    <property type="entry name" value="nth"/>
    <property type="match status" value="1"/>
</dbReference>
<evidence type="ECO:0000259" key="13">
    <source>
        <dbReference type="SMART" id="SM00478"/>
    </source>
</evidence>
<evidence type="ECO:0000256" key="4">
    <source>
        <dbReference type="ARBA" id="ARBA00022763"/>
    </source>
</evidence>
<comment type="similarity">
    <text evidence="1 12">Belongs to the Nth/MutY family.</text>
</comment>
<dbReference type="InterPro" id="IPR011257">
    <property type="entry name" value="DNA_glycosylase"/>
</dbReference>
<evidence type="ECO:0000256" key="2">
    <source>
        <dbReference type="ARBA" id="ARBA00022485"/>
    </source>
</evidence>
<evidence type="ECO:0000313" key="14">
    <source>
        <dbReference type="EMBL" id="KUK36120.1"/>
    </source>
</evidence>